<organism evidence="1 2">
    <name type="scientific">Marivita geojedonensis</name>
    <dbReference type="NCBI Taxonomy" id="1123756"/>
    <lineage>
        <taxon>Bacteria</taxon>
        <taxon>Pseudomonadati</taxon>
        <taxon>Pseudomonadota</taxon>
        <taxon>Alphaproteobacteria</taxon>
        <taxon>Rhodobacterales</taxon>
        <taxon>Roseobacteraceae</taxon>
        <taxon>Marivita</taxon>
    </lineage>
</organism>
<gene>
    <name evidence="1" type="ORF">MGEO_10305</name>
</gene>
<name>A0A1X4NKV4_9RHOB</name>
<keyword evidence="2" id="KW-1185">Reference proteome</keyword>
<dbReference type="STRING" id="1123756.MGEO_10305"/>
<evidence type="ECO:0000313" key="2">
    <source>
        <dbReference type="Proteomes" id="UP000193926"/>
    </source>
</evidence>
<dbReference type="AlphaFoldDB" id="A0A1X4NKV4"/>
<dbReference type="EMBL" id="JFKC01000008">
    <property type="protein sequence ID" value="OSQ50833.1"/>
    <property type="molecule type" value="Genomic_DNA"/>
</dbReference>
<reference evidence="1 2" key="1">
    <citation type="submission" date="2014-03" db="EMBL/GenBank/DDBJ databases">
        <title>The draft genome sequence of Marivita geojedonensis KCTC 23882.</title>
        <authorList>
            <person name="Lai Q."/>
            <person name="Shao Z."/>
        </authorList>
    </citation>
    <scope>NUCLEOTIDE SEQUENCE [LARGE SCALE GENOMIC DNA]</scope>
    <source>
        <strain evidence="1 2">DPG-138</strain>
    </source>
</reference>
<evidence type="ECO:0000313" key="1">
    <source>
        <dbReference type="EMBL" id="OSQ50833.1"/>
    </source>
</evidence>
<sequence length="75" mass="8468">MPEVETLDVACHEIGSFKHRVTAESELVTPIPCLSPLQGASDENRSKVPLKRLFRRFALTRDQADRLAQIKFPCC</sequence>
<dbReference type="Proteomes" id="UP000193926">
    <property type="component" value="Unassembled WGS sequence"/>
</dbReference>
<accession>A0A1X4NKV4</accession>
<comment type="caution">
    <text evidence="1">The sequence shown here is derived from an EMBL/GenBank/DDBJ whole genome shotgun (WGS) entry which is preliminary data.</text>
</comment>
<proteinExistence type="predicted"/>
<protein>
    <submittedName>
        <fullName evidence="1">Uncharacterized protein</fullName>
    </submittedName>
</protein>